<sequence length="270" mass="29229">MPQVRSQTAPEDRALYLWPDAALYIGRDVAPDTHRHSAAQCAVALDGTLLVRTEDGCEIETREAVFVDANVTHSIASPGGNVAFLYLERTFFSQWPVPAGSGQSVQGIYFLRATLDAALRARLAASWSAPLGEAEASETREGILALLLPAGARRPPVDPRIRKILGHIATHTSDHPSGERLAALAGLSPGRFQHLFTEHAGMPVRRYLLWCRIRRGIEALHDGANLTRAAHEAGFSDSAHFSRTFRAMTGIPPSEVFGRKSGTSIIFCGG</sequence>
<dbReference type="SMART" id="SM00342">
    <property type="entry name" value="HTH_ARAC"/>
    <property type="match status" value="1"/>
</dbReference>
<evidence type="ECO:0000256" key="3">
    <source>
        <dbReference type="ARBA" id="ARBA00023163"/>
    </source>
</evidence>
<dbReference type="OrthoDB" id="186587at2"/>
<dbReference type="InterPro" id="IPR011051">
    <property type="entry name" value="RmlC_Cupin_sf"/>
</dbReference>
<keyword evidence="2" id="KW-0238">DNA-binding</keyword>
<dbReference type="PROSITE" id="PS01124">
    <property type="entry name" value="HTH_ARAC_FAMILY_2"/>
    <property type="match status" value="1"/>
</dbReference>
<evidence type="ECO:0000259" key="4">
    <source>
        <dbReference type="PROSITE" id="PS01124"/>
    </source>
</evidence>
<dbReference type="PANTHER" id="PTHR46796:SF13">
    <property type="entry name" value="HTH-TYPE TRANSCRIPTIONAL ACTIVATOR RHAS"/>
    <property type="match status" value="1"/>
</dbReference>
<dbReference type="Proteomes" id="UP000006377">
    <property type="component" value="Chromosome"/>
</dbReference>
<accession>A7HQV5</accession>
<organism evidence="5 6">
    <name type="scientific">Parvibaculum lavamentivorans (strain DS-1 / DSM 13023 / NCIMB 13966)</name>
    <dbReference type="NCBI Taxonomy" id="402881"/>
    <lineage>
        <taxon>Bacteria</taxon>
        <taxon>Pseudomonadati</taxon>
        <taxon>Pseudomonadota</taxon>
        <taxon>Alphaproteobacteria</taxon>
        <taxon>Hyphomicrobiales</taxon>
        <taxon>Parvibaculaceae</taxon>
        <taxon>Parvibaculum</taxon>
    </lineage>
</organism>
<evidence type="ECO:0000313" key="5">
    <source>
        <dbReference type="EMBL" id="ABS62288.1"/>
    </source>
</evidence>
<dbReference type="SUPFAM" id="SSF46689">
    <property type="entry name" value="Homeodomain-like"/>
    <property type="match status" value="2"/>
</dbReference>
<dbReference type="InterPro" id="IPR009057">
    <property type="entry name" value="Homeodomain-like_sf"/>
</dbReference>
<evidence type="ECO:0000313" key="6">
    <source>
        <dbReference type="Proteomes" id="UP000006377"/>
    </source>
</evidence>
<keyword evidence="3" id="KW-0804">Transcription</keyword>
<dbReference type="Gene3D" id="1.10.10.60">
    <property type="entry name" value="Homeodomain-like"/>
    <property type="match status" value="1"/>
</dbReference>
<dbReference type="InterPro" id="IPR018062">
    <property type="entry name" value="HTH_AraC-typ_CS"/>
</dbReference>
<dbReference type="GO" id="GO:0043565">
    <property type="term" value="F:sequence-specific DNA binding"/>
    <property type="evidence" value="ECO:0007669"/>
    <property type="project" value="InterPro"/>
</dbReference>
<gene>
    <name evidence="5" type="ordered locus">Plav_0665</name>
</gene>
<dbReference type="HOGENOM" id="CLU_073078_0_1_5"/>
<dbReference type="STRING" id="402881.Plav_0665"/>
<keyword evidence="6" id="KW-1185">Reference proteome</keyword>
<proteinExistence type="predicted"/>
<dbReference type="SUPFAM" id="SSF51182">
    <property type="entry name" value="RmlC-like cupins"/>
    <property type="match status" value="1"/>
</dbReference>
<evidence type="ECO:0000256" key="2">
    <source>
        <dbReference type="ARBA" id="ARBA00023125"/>
    </source>
</evidence>
<protein>
    <submittedName>
        <fullName evidence="5">Helix-turn-helix-domain containing protein AraC type</fullName>
    </submittedName>
</protein>
<dbReference type="RefSeq" id="WP_011995579.1">
    <property type="nucleotide sequence ID" value="NC_009719.1"/>
</dbReference>
<reference evidence="5 6" key="1">
    <citation type="journal article" date="2011" name="Stand. Genomic Sci.">
        <title>Complete genome sequence of Parvibaculum lavamentivorans type strain (DS-1(T)).</title>
        <authorList>
            <person name="Schleheck D."/>
            <person name="Weiss M."/>
            <person name="Pitluck S."/>
            <person name="Bruce D."/>
            <person name="Land M.L."/>
            <person name="Han S."/>
            <person name="Saunders E."/>
            <person name="Tapia R."/>
            <person name="Detter C."/>
            <person name="Brettin T."/>
            <person name="Han J."/>
            <person name="Woyke T."/>
            <person name="Goodwin L."/>
            <person name="Pennacchio L."/>
            <person name="Nolan M."/>
            <person name="Cook A.M."/>
            <person name="Kjelleberg S."/>
            <person name="Thomas T."/>
        </authorList>
    </citation>
    <scope>NUCLEOTIDE SEQUENCE [LARGE SCALE GENOMIC DNA]</scope>
    <source>
        <strain evidence="6">DS-1 / DSM 13023 / NCIMB 13966</strain>
    </source>
</reference>
<dbReference type="PROSITE" id="PS00041">
    <property type="entry name" value="HTH_ARAC_FAMILY_1"/>
    <property type="match status" value="1"/>
</dbReference>
<dbReference type="PANTHER" id="PTHR46796">
    <property type="entry name" value="HTH-TYPE TRANSCRIPTIONAL ACTIVATOR RHAS-RELATED"/>
    <property type="match status" value="1"/>
</dbReference>
<dbReference type="AlphaFoldDB" id="A7HQV5"/>
<dbReference type="GO" id="GO:0003700">
    <property type="term" value="F:DNA-binding transcription factor activity"/>
    <property type="evidence" value="ECO:0007669"/>
    <property type="project" value="InterPro"/>
</dbReference>
<dbReference type="KEGG" id="pla:Plav_0665"/>
<evidence type="ECO:0000256" key="1">
    <source>
        <dbReference type="ARBA" id="ARBA00023015"/>
    </source>
</evidence>
<dbReference type="InterPro" id="IPR018060">
    <property type="entry name" value="HTH_AraC"/>
</dbReference>
<dbReference type="InterPro" id="IPR050204">
    <property type="entry name" value="AraC_XylS_family_regulators"/>
</dbReference>
<dbReference type="Pfam" id="PF12833">
    <property type="entry name" value="HTH_18"/>
    <property type="match status" value="1"/>
</dbReference>
<keyword evidence="1" id="KW-0805">Transcription regulation</keyword>
<dbReference type="eggNOG" id="COG2207">
    <property type="taxonomic scope" value="Bacteria"/>
</dbReference>
<feature type="domain" description="HTH araC/xylS-type" evidence="4">
    <location>
        <begin position="162"/>
        <end position="259"/>
    </location>
</feature>
<name>A7HQV5_PARL1</name>
<dbReference type="EMBL" id="CP000774">
    <property type="protein sequence ID" value="ABS62288.1"/>
    <property type="molecule type" value="Genomic_DNA"/>
</dbReference>